<organism evidence="3 4">
    <name type="scientific">Stieleria varia</name>
    <dbReference type="NCBI Taxonomy" id="2528005"/>
    <lineage>
        <taxon>Bacteria</taxon>
        <taxon>Pseudomonadati</taxon>
        <taxon>Planctomycetota</taxon>
        <taxon>Planctomycetia</taxon>
        <taxon>Pirellulales</taxon>
        <taxon>Pirellulaceae</taxon>
        <taxon>Stieleria</taxon>
    </lineage>
</organism>
<dbReference type="CDD" id="cd16936">
    <property type="entry name" value="HATPase_RsbW-like"/>
    <property type="match status" value="1"/>
</dbReference>
<evidence type="ECO:0000259" key="2">
    <source>
        <dbReference type="Pfam" id="PF13581"/>
    </source>
</evidence>
<evidence type="ECO:0000313" key="3">
    <source>
        <dbReference type="EMBL" id="TWT87871.1"/>
    </source>
</evidence>
<keyword evidence="4" id="KW-1185">Reference proteome</keyword>
<proteinExistence type="predicted"/>
<keyword evidence="1" id="KW-0418">Kinase</keyword>
<dbReference type="InterPro" id="IPR036890">
    <property type="entry name" value="HATPase_C_sf"/>
</dbReference>
<dbReference type="RefSeq" id="WP_146523806.1">
    <property type="nucleotide sequence ID" value="NZ_CP151726.1"/>
</dbReference>
<dbReference type="Gene3D" id="3.30.565.10">
    <property type="entry name" value="Histidine kinase-like ATPase, C-terminal domain"/>
    <property type="match status" value="1"/>
</dbReference>
<gene>
    <name evidence="3" type="ORF">Pla52n_69790</name>
</gene>
<dbReference type="Pfam" id="PF13581">
    <property type="entry name" value="HATPase_c_2"/>
    <property type="match status" value="1"/>
</dbReference>
<evidence type="ECO:0000256" key="1">
    <source>
        <dbReference type="ARBA" id="ARBA00022527"/>
    </source>
</evidence>
<dbReference type="InterPro" id="IPR003594">
    <property type="entry name" value="HATPase_dom"/>
</dbReference>
<sequence>MTTDGPWKFSQSIPSDTSIGSGLVSQLLEAMMERDWPPADLFRTQLAYEEAIVNAIRHGNRCDLDKKVLVEMTCGDEEVWIQITDEGKGFDPQSIPDPRQDDLLEVPGGRGCLLIHEIMSSVTYNETGNQITMVKIKGDSPPMDDDDDE</sequence>
<dbReference type="SUPFAM" id="SSF55874">
    <property type="entry name" value="ATPase domain of HSP90 chaperone/DNA topoisomerase II/histidine kinase"/>
    <property type="match status" value="1"/>
</dbReference>
<dbReference type="AlphaFoldDB" id="A0A5C5ZM09"/>
<protein>
    <submittedName>
        <fullName evidence="3">Anti-sigma F factor</fullName>
    </submittedName>
</protein>
<name>A0A5C5ZM09_9BACT</name>
<evidence type="ECO:0000313" key="4">
    <source>
        <dbReference type="Proteomes" id="UP000320176"/>
    </source>
</evidence>
<dbReference type="GO" id="GO:0004674">
    <property type="term" value="F:protein serine/threonine kinase activity"/>
    <property type="evidence" value="ECO:0007669"/>
    <property type="project" value="UniProtKB-KW"/>
</dbReference>
<keyword evidence="1" id="KW-0723">Serine/threonine-protein kinase</keyword>
<dbReference type="OrthoDB" id="9792240at2"/>
<reference evidence="3 4" key="1">
    <citation type="submission" date="2019-02" db="EMBL/GenBank/DDBJ databases">
        <title>Deep-cultivation of Planctomycetes and their phenomic and genomic characterization uncovers novel biology.</title>
        <authorList>
            <person name="Wiegand S."/>
            <person name="Jogler M."/>
            <person name="Boedeker C."/>
            <person name="Pinto D."/>
            <person name="Vollmers J."/>
            <person name="Rivas-Marin E."/>
            <person name="Kohn T."/>
            <person name="Peeters S.H."/>
            <person name="Heuer A."/>
            <person name="Rast P."/>
            <person name="Oberbeckmann S."/>
            <person name="Bunk B."/>
            <person name="Jeske O."/>
            <person name="Meyerdierks A."/>
            <person name="Storesund J.E."/>
            <person name="Kallscheuer N."/>
            <person name="Luecker S."/>
            <person name="Lage O.M."/>
            <person name="Pohl T."/>
            <person name="Merkel B.J."/>
            <person name="Hornburger P."/>
            <person name="Mueller R.-W."/>
            <person name="Bruemmer F."/>
            <person name="Labrenz M."/>
            <person name="Spormann A.M."/>
            <person name="Op Den Camp H."/>
            <person name="Overmann J."/>
            <person name="Amann R."/>
            <person name="Jetten M.S.M."/>
            <person name="Mascher T."/>
            <person name="Medema M.H."/>
            <person name="Devos D.P."/>
            <person name="Kaster A.-K."/>
            <person name="Ovreas L."/>
            <person name="Rohde M."/>
            <person name="Galperin M.Y."/>
            <person name="Jogler C."/>
        </authorList>
    </citation>
    <scope>NUCLEOTIDE SEQUENCE [LARGE SCALE GENOMIC DNA]</scope>
    <source>
        <strain evidence="3 4">Pla52n</strain>
    </source>
</reference>
<dbReference type="PANTHER" id="PTHR35526">
    <property type="entry name" value="ANTI-SIGMA-F FACTOR RSBW-RELATED"/>
    <property type="match status" value="1"/>
</dbReference>
<feature type="domain" description="Histidine kinase/HSP90-like ATPase" evidence="2">
    <location>
        <begin position="27"/>
        <end position="135"/>
    </location>
</feature>
<dbReference type="EMBL" id="SJPN01000031">
    <property type="protein sequence ID" value="TWT87871.1"/>
    <property type="molecule type" value="Genomic_DNA"/>
</dbReference>
<dbReference type="Proteomes" id="UP000320176">
    <property type="component" value="Unassembled WGS sequence"/>
</dbReference>
<dbReference type="InterPro" id="IPR050267">
    <property type="entry name" value="Anti-sigma-factor_SerPK"/>
</dbReference>
<dbReference type="PANTHER" id="PTHR35526:SF3">
    <property type="entry name" value="ANTI-SIGMA-F FACTOR RSBW"/>
    <property type="match status" value="1"/>
</dbReference>
<comment type="caution">
    <text evidence="3">The sequence shown here is derived from an EMBL/GenBank/DDBJ whole genome shotgun (WGS) entry which is preliminary data.</text>
</comment>
<keyword evidence="1" id="KW-0808">Transferase</keyword>
<accession>A0A5C5ZM09</accession>